<evidence type="ECO:0000256" key="1">
    <source>
        <dbReference type="ARBA" id="ARBA00004123"/>
    </source>
</evidence>
<evidence type="ECO:0000256" key="2">
    <source>
        <dbReference type="ARBA" id="ARBA00023242"/>
    </source>
</evidence>
<keyword evidence="4" id="KW-0812">Transmembrane</keyword>
<dbReference type="Pfam" id="PF07842">
    <property type="entry name" value="GCFC"/>
    <property type="match status" value="1"/>
</dbReference>
<dbReference type="GO" id="GO:0071008">
    <property type="term" value="C:U2-type post-mRNA release spliceosomal complex"/>
    <property type="evidence" value="ECO:0007669"/>
    <property type="project" value="TreeGrafter"/>
</dbReference>
<evidence type="ECO:0000256" key="4">
    <source>
        <dbReference type="SAM" id="Phobius"/>
    </source>
</evidence>
<gene>
    <name evidence="7" type="ORF">Dsin_015004</name>
</gene>
<feature type="transmembrane region" description="Helical" evidence="4">
    <location>
        <begin position="209"/>
        <end position="228"/>
    </location>
</feature>
<dbReference type="Proteomes" id="UP001281410">
    <property type="component" value="Unassembled WGS sequence"/>
</dbReference>
<proteinExistence type="predicted"/>
<dbReference type="GO" id="GO:0000390">
    <property type="term" value="P:spliceosomal complex disassembly"/>
    <property type="evidence" value="ECO:0007669"/>
    <property type="project" value="InterPro"/>
</dbReference>
<feature type="domain" description="GCF C-terminal" evidence="5">
    <location>
        <begin position="189"/>
        <end position="450"/>
    </location>
</feature>
<evidence type="ECO:0000313" key="8">
    <source>
        <dbReference type="Proteomes" id="UP001281410"/>
    </source>
</evidence>
<dbReference type="InterPro" id="IPR022159">
    <property type="entry name" value="STIP/TFIP11_N"/>
</dbReference>
<protein>
    <recommendedName>
        <fullName evidence="9">GCF C-terminal domain-containing protein</fullName>
    </recommendedName>
</protein>
<dbReference type="InterPro" id="IPR022783">
    <property type="entry name" value="GCFC_dom"/>
</dbReference>
<name>A0AAE0EAK7_9ROSI</name>
<evidence type="ECO:0000313" key="7">
    <source>
        <dbReference type="EMBL" id="KAK3221034.1"/>
    </source>
</evidence>
<organism evidence="7 8">
    <name type="scientific">Dipteronia sinensis</name>
    <dbReference type="NCBI Taxonomy" id="43782"/>
    <lineage>
        <taxon>Eukaryota</taxon>
        <taxon>Viridiplantae</taxon>
        <taxon>Streptophyta</taxon>
        <taxon>Embryophyta</taxon>
        <taxon>Tracheophyta</taxon>
        <taxon>Spermatophyta</taxon>
        <taxon>Magnoliopsida</taxon>
        <taxon>eudicotyledons</taxon>
        <taxon>Gunneridae</taxon>
        <taxon>Pentapetalae</taxon>
        <taxon>rosids</taxon>
        <taxon>malvids</taxon>
        <taxon>Sapindales</taxon>
        <taxon>Sapindaceae</taxon>
        <taxon>Hippocastanoideae</taxon>
        <taxon>Acereae</taxon>
        <taxon>Dipteronia</taxon>
    </lineage>
</organism>
<keyword evidence="4" id="KW-1133">Transmembrane helix</keyword>
<evidence type="ECO:0000259" key="6">
    <source>
        <dbReference type="Pfam" id="PF12457"/>
    </source>
</evidence>
<evidence type="ECO:0000259" key="5">
    <source>
        <dbReference type="Pfam" id="PF07842"/>
    </source>
</evidence>
<accession>A0AAE0EAK7</accession>
<comment type="subcellular location">
    <subcellularLocation>
        <location evidence="1">Nucleus</location>
    </subcellularLocation>
</comment>
<keyword evidence="4" id="KW-0472">Membrane</keyword>
<comment type="caution">
    <text evidence="7">The sequence shown here is derived from an EMBL/GenBank/DDBJ whole genome shotgun (WGS) entry which is preliminary data.</text>
</comment>
<dbReference type="EMBL" id="JANJYJ010000004">
    <property type="protein sequence ID" value="KAK3221034.1"/>
    <property type="molecule type" value="Genomic_DNA"/>
</dbReference>
<dbReference type="Pfam" id="PF12457">
    <property type="entry name" value="TIP_N"/>
    <property type="match status" value="1"/>
</dbReference>
<evidence type="ECO:0008006" key="9">
    <source>
        <dbReference type="Google" id="ProtNLM"/>
    </source>
</evidence>
<keyword evidence="3" id="KW-0175">Coiled coil</keyword>
<keyword evidence="8" id="KW-1185">Reference proteome</keyword>
<dbReference type="PANTHER" id="PTHR23329:SF1">
    <property type="entry name" value="TUFTELIN-INTERACTING PROTEIN 11"/>
    <property type="match status" value="1"/>
</dbReference>
<dbReference type="AlphaFoldDB" id="A0AAE0EAK7"/>
<feature type="coiled-coil region" evidence="3">
    <location>
        <begin position="123"/>
        <end position="157"/>
    </location>
</feature>
<feature type="domain" description="Tuftelin interacting protein N-terminal" evidence="6">
    <location>
        <begin position="4"/>
        <end position="56"/>
    </location>
</feature>
<sequence>MDNECKFYCNKRKQRHASAPTKDGVIYGVFASSNDDNNKRWKVCHFGSEPDFTKPLKLERKIQGGKRRDIGVGDVGGFEKHTKGIGLKRDFGFGKFGGEEECWAGEALEADQSEEQRRGRLIVDLAELDIQKIDKDLRNEKETALSLLKEKEKLEMMAAEQQPQLDSMEKIVDVLGQVETESSFGTITLDSLANYFSDLQRRYGDDYKLYNLFCIACSFALPLFKIAFQGWDPLRNPSHKLDEMSMWKDLSDIWDVSTLYKQLVSEIVLPVVRIFGINTWDVRDPEPMLRFLESWDKLMPPSVLHTILDTIVMPKLSRAVDSCDPRRQTVPIHLWVHPWLLILGQKSESLCHSICIKLSNVLDGRHPSGRFAHTILLPWKTVFSSGNWEQLMCRYIVPKLQVALQELQINPADQKIDEFCWVMSWIFVVPMHLMVDLTERFFFAKWLQVLYHCLSTSPDFEQIHNWYKGWKGLIPQELLANENIWAQLNIGLNMMSQAVDGLEVVMMEQRPLEAHQRKVAAAGEARKEGAAKSTLKEVIEAYAQQNELLFKPKPGRMHNGQQINGFDNISIYVDSLNQMVYAKKEEGWIPVTLDILLKMHNNSLARGY</sequence>
<dbReference type="InterPro" id="IPR045211">
    <property type="entry name" value="TFP11/STIP/Ntr1"/>
</dbReference>
<reference evidence="7" key="1">
    <citation type="journal article" date="2023" name="Plant J.">
        <title>Genome sequences and population genomics provide insights into the demographic history, inbreeding, and mutation load of two 'living fossil' tree species of Dipteronia.</title>
        <authorList>
            <person name="Feng Y."/>
            <person name="Comes H.P."/>
            <person name="Chen J."/>
            <person name="Zhu S."/>
            <person name="Lu R."/>
            <person name="Zhang X."/>
            <person name="Li P."/>
            <person name="Qiu J."/>
            <person name="Olsen K.M."/>
            <person name="Qiu Y."/>
        </authorList>
    </citation>
    <scope>NUCLEOTIDE SEQUENCE</scope>
    <source>
        <strain evidence="7">NBL</strain>
    </source>
</reference>
<evidence type="ECO:0000256" key="3">
    <source>
        <dbReference type="SAM" id="Coils"/>
    </source>
</evidence>
<dbReference type="PANTHER" id="PTHR23329">
    <property type="entry name" value="TUFTELIN-INTERACTING PROTEIN 11-RELATED"/>
    <property type="match status" value="1"/>
</dbReference>
<keyword evidence="2" id="KW-0539">Nucleus</keyword>